<comment type="similarity">
    <text evidence="3 7">Belongs to the PTPA-type PPIase family.</text>
</comment>
<proteinExistence type="inferred from homology"/>
<dbReference type="GO" id="GO:0003755">
    <property type="term" value="F:peptidyl-prolyl cis-trans isomerase activity"/>
    <property type="evidence" value="ECO:0007669"/>
    <property type="project" value="UniProtKB-KW"/>
</dbReference>
<evidence type="ECO:0000256" key="2">
    <source>
        <dbReference type="ARBA" id="ARBA00004496"/>
    </source>
</evidence>
<dbReference type="AlphaFoldDB" id="A0A2N5SV67"/>
<evidence type="ECO:0000256" key="6">
    <source>
        <dbReference type="ARBA" id="ARBA00023235"/>
    </source>
</evidence>
<evidence type="ECO:0000256" key="1">
    <source>
        <dbReference type="ARBA" id="ARBA00000971"/>
    </source>
</evidence>
<evidence type="ECO:0000256" key="3">
    <source>
        <dbReference type="ARBA" id="ARBA00011019"/>
    </source>
</evidence>
<reference evidence="9 10" key="1">
    <citation type="submission" date="2017-11" db="EMBL/GenBank/DDBJ databases">
        <title>De novo assembly and phasing of dikaryotic genomes from two isolates of Puccinia coronata f. sp. avenae, the causal agent of oat crown rust.</title>
        <authorList>
            <person name="Miller M.E."/>
            <person name="Zhang Y."/>
            <person name="Omidvar V."/>
            <person name="Sperschneider J."/>
            <person name="Schwessinger B."/>
            <person name="Raley C."/>
            <person name="Palmer J.M."/>
            <person name="Garnica D."/>
            <person name="Upadhyaya N."/>
            <person name="Rathjen J."/>
            <person name="Taylor J.M."/>
            <person name="Park R.F."/>
            <person name="Dodds P.N."/>
            <person name="Hirsch C.D."/>
            <person name="Kianian S.F."/>
            <person name="Figueroa M."/>
        </authorList>
    </citation>
    <scope>NUCLEOTIDE SEQUENCE [LARGE SCALE GENOMIC DNA]</scope>
    <source>
        <strain evidence="9">12NC29</strain>
    </source>
</reference>
<dbReference type="STRING" id="200324.A0A2N5SV67"/>
<dbReference type="GO" id="GO:0005737">
    <property type="term" value="C:cytoplasm"/>
    <property type="evidence" value="ECO:0007669"/>
    <property type="project" value="UniProtKB-SubCell"/>
</dbReference>
<comment type="catalytic activity">
    <reaction evidence="1 7">
        <text>[protein]-peptidylproline (omega=180) = [protein]-peptidylproline (omega=0)</text>
        <dbReference type="Rhea" id="RHEA:16237"/>
        <dbReference type="Rhea" id="RHEA-COMP:10747"/>
        <dbReference type="Rhea" id="RHEA-COMP:10748"/>
        <dbReference type="ChEBI" id="CHEBI:83833"/>
        <dbReference type="ChEBI" id="CHEBI:83834"/>
        <dbReference type="EC" id="5.2.1.8"/>
    </reaction>
</comment>
<dbReference type="InterPro" id="IPR043170">
    <property type="entry name" value="PTPA_C_lid"/>
</dbReference>
<dbReference type="EC" id="5.2.1.8" evidence="7"/>
<dbReference type="GO" id="GO:0008160">
    <property type="term" value="F:protein tyrosine phosphatase activator activity"/>
    <property type="evidence" value="ECO:0007669"/>
    <property type="project" value="TreeGrafter"/>
</dbReference>
<dbReference type="Pfam" id="PF03095">
    <property type="entry name" value="PTPA"/>
    <property type="match status" value="1"/>
</dbReference>
<sequence>MSEPTSSHVSTGQAAPREAQTQKSSHNEPTTTGPDRIDYVDAQECQKTRQREMGEMEDGGVPVKRIHGQAELEAFLGSQALDRILQVLLGISNRTARFGIVRTDKQVVYLRDSILASAPIRAIIHILEQLDLWISDIPLDPAPQRFGNKAFKLWGLRLESEAQKLHASLIADHHKPIEKELLHHFKTAFGSFGRLDYGTGHELSFLAYLSILHLTRILKPKDLLLTGLVVYQKYFNLCRKLHRVYNLEPAGSKGVYGLDDYFHVVYIFGSAQLLNHPTITPAMIMDEKFVRRLNDLKQVEGCGDSGVGLSASSVEFMEREGLRQSLFFESVLNTITLKSRSLSGNDNKTGTEEDGEARPGSFLDHSPILLNLATNVKGWPKIYTGLIKMMKGEIFSKLPVMQHFWIAGPAAVLPWKPLPSSVAPPPPPSHHCSESAEDVDADPDYANYYRHLFP</sequence>
<dbReference type="InterPro" id="IPR037218">
    <property type="entry name" value="PTPA_sf"/>
</dbReference>
<dbReference type="PANTHER" id="PTHR10012:SF0">
    <property type="entry name" value="SERINE_THREONINE-PROTEIN PHOSPHATASE 2A ACTIVATOR"/>
    <property type="match status" value="1"/>
</dbReference>
<dbReference type="EMBL" id="PGCJ01000856">
    <property type="protein sequence ID" value="PLW17112.1"/>
    <property type="molecule type" value="Genomic_DNA"/>
</dbReference>
<evidence type="ECO:0000256" key="4">
    <source>
        <dbReference type="ARBA" id="ARBA00022490"/>
    </source>
</evidence>
<keyword evidence="6 7" id="KW-0413">Isomerase</keyword>
<feature type="region of interest" description="Disordered" evidence="8">
    <location>
        <begin position="1"/>
        <end position="40"/>
    </location>
</feature>
<organism evidence="9 10">
    <name type="scientific">Puccinia coronata f. sp. avenae</name>
    <dbReference type="NCBI Taxonomy" id="200324"/>
    <lineage>
        <taxon>Eukaryota</taxon>
        <taxon>Fungi</taxon>
        <taxon>Dikarya</taxon>
        <taxon>Basidiomycota</taxon>
        <taxon>Pucciniomycotina</taxon>
        <taxon>Pucciniomycetes</taxon>
        <taxon>Pucciniales</taxon>
        <taxon>Pucciniaceae</taxon>
        <taxon>Puccinia</taxon>
    </lineage>
</organism>
<comment type="caution">
    <text evidence="9">The sequence shown here is derived from an EMBL/GenBank/DDBJ whole genome shotgun (WGS) entry which is preliminary data.</text>
</comment>
<dbReference type="InterPro" id="IPR004327">
    <property type="entry name" value="Phstyr_phstse_ac"/>
</dbReference>
<comment type="function">
    <text evidence="7">PPIases accelerate the folding of proteins. It catalyzes the cis-trans isomerization of proline imidic peptide bonds in oligopeptides.</text>
</comment>
<dbReference type="GO" id="GO:0000159">
    <property type="term" value="C:protein phosphatase type 2A complex"/>
    <property type="evidence" value="ECO:0007669"/>
    <property type="project" value="TreeGrafter"/>
</dbReference>
<gene>
    <name evidence="9" type="ORF">PCANC_14619</name>
</gene>
<name>A0A2N5SV67_9BASI</name>
<evidence type="ECO:0000256" key="7">
    <source>
        <dbReference type="RuleBase" id="RU361210"/>
    </source>
</evidence>
<evidence type="ECO:0000313" key="10">
    <source>
        <dbReference type="Proteomes" id="UP000235388"/>
    </source>
</evidence>
<feature type="compositionally biased region" description="Polar residues" evidence="8">
    <location>
        <begin position="1"/>
        <end position="33"/>
    </location>
</feature>
<dbReference type="GO" id="GO:0007052">
    <property type="term" value="P:mitotic spindle organization"/>
    <property type="evidence" value="ECO:0007669"/>
    <property type="project" value="TreeGrafter"/>
</dbReference>
<protein>
    <recommendedName>
        <fullName evidence="7">Serine/threonine-protein phosphatase 2A activator</fullName>
        <ecNumber evidence="7">5.2.1.8</ecNumber>
    </recommendedName>
    <alternativeName>
        <fullName evidence="7">Phosphotyrosyl phosphatase activator</fullName>
    </alternativeName>
</protein>
<dbReference type="Gene3D" id="1.20.120.1150">
    <property type="match status" value="1"/>
</dbReference>
<evidence type="ECO:0000256" key="5">
    <source>
        <dbReference type="ARBA" id="ARBA00023110"/>
    </source>
</evidence>
<evidence type="ECO:0000256" key="8">
    <source>
        <dbReference type="SAM" id="MobiDB-lite"/>
    </source>
</evidence>
<dbReference type="SUPFAM" id="SSF140984">
    <property type="entry name" value="PTPA-like"/>
    <property type="match status" value="2"/>
</dbReference>
<keyword evidence="5 7" id="KW-0697">Rotamase</keyword>
<dbReference type="PANTHER" id="PTHR10012">
    <property type="entry name" value="SERINE/THREONINE-PROTEIN PHOSPHATASE 2A REGULATORY SUBUNIT B"/>
    <property type="match status" value="1"/>
</dbReference>
<keyword evidence="10" id="KW-1185">Reference proteome</keyword>
<dbReference type="OrthoDB" id="16120at2759"/>
<evidence type="ECO:0000313" key="9">
    <source>
        <dbReference type="EMBL" id="PLW17112.1"/>
    </source>
</evidence>
<keyword evidence="4 7" id="KW-0963">Cytoplasm</keyword>
<dbReference type="GO" id="GO:0005634">
    <property type="term" value="C:nucleus"/>
    <property type="evidence" value="ECO:0007669"/>
    <property type="project" value="TreeGrafter"/>
</dbReference>
<dbReference type="Proteomes" id="UP000235388">
    <property type="component" value="Unassembled WGS sequence"/>
</dbReference>
<comment type="subcellular location">
    <subcellularLocation>
        <location evidence="2 7">Cytoplasm</location>
    </subcellularLocation>
</comment>
<accession>A0A2N5SV67</accession>